<sequence length="490" mass="51662">MSAVRFSPAPRTLALAAALLVSGCALGPTGEAPASPQPAHYAVDATPATLGPQEARQKFVLGQRAVPQWWRAYGSQELSAWVEEALRSNHSLAQADRNLAAARLQLRAQIDESLWPTIDAVGQAQRQRALGLPNLGPTTNLYNVFAGQIRASYTFDLFGVERFANSAAAAQVDAQSYQFDAARRSVAANVVITAINAASLHAQVMHTERLVALADADVEEMQRRLALGAVSQDELLSAQASAQSLRASLPAMKAQWQASRHALAVLMGRTPDAAPADLDISRLQLPGEVPLALPSELLRQRPDILAADAALKVAAAEQALATAEMFPSLSISASFGQSGFSWAKATSGAGAVWGLGASLTQPLFHGGALSARRDASKEAYLAAEANYRQTVLNAFQNVADSLVALTQDADALQASTAARAASEQGWRNAQRRAQLGAYPASAARAGERQYLNARLGEVRATASRMSDTATLFQAMGVGIETPPQQAAAKP</sequence>
<dbReference type="RefSeq" id="WP_102663234.1">
    <property type="nucleotide sequence ID" value="NZ_JAVDSJ010000006.1"/>
</dbReference>
<dbReference type="PROSITE" id="PS51257">
    <property type="entry name" value="PROKAR_LIPOPROTEIN"/>
    <property type="match status" value="1"/>
</dbReference>
<reference evidence="3 4" key="1">
    <citation type="submission" date="2023-07" db="EMBL/GenBank/DDBJ databases">
        <title>Sorghum-associated microbial communities from plants grown in Nebraska, USA.</title>
        <authorList>
            <person name="Schachtman D."/>
        </authorList>
    </citation>
    <scope>NUCLEOTIDE SEQUENCE [LARGE SCALE GENOMIC DNA]</scope>
    <source>
        <strain evidence="3 4">596</strain>
    </source>
</reference>
<dbReference type="Gene3D" id="1.20.1600.10">
    <property type="entry name" value="Outer membrane efflux proteins (OEP)"/>
    <property type="match status" value="1"/>
</dbReference>
<dbReference type="NCBIfam" id="TIGR01845">
    <property type="entry name" value="outer_NodT"/>
    <property type="match status" value="1"/>
</dbReference>
<comment type="subcellular location">
    <subcellularLocation>
        <location evidence="2">Cell membrane</location>
        <topology evidence="2">Lipid-anchor</topology>
    </subcellularLocation>
</comment>
<keyword evidence="2" id="KW-0564">Palmitate</keyword>
<feature type="chain" id="PRO_5044967053" evidence="2">
    <location>
        <begin position="28"/>
        <end position="490"/>
    </location>
</feature>
<feature type="signal peptide" evidence="2">
    <location>
        <begin position="1"/>
        <end position="27"/>
    </location>
</feature>
<dbReference type="PANTHER" id="PTHR30203:SF33">
    <property type="entry name" value="BLR4455 PROTEIN"/>
    <property type="match status" value="1"/>
</dbReference>
<dbReference type="EMBL" id="JAVDSJ010000006">
    <property type="protein sequence ID" value="MDR6586201.1"/>
    <property type="molecule type" value="Genomic_DNA"/>
</dbReference>
<organism evidence="3 4">
    <name type="scientific">Herbaspirillum frisingense</name>
    <dbReference type="NCBI Taxonomy" id="92645"/>
    <lineage>
        <taxon>Bacteria</taxon>
        <taxon>Pseudomonadati</taxon>
        <taxon>Pseudomonadota</taxon>
        <taxon>Betaproteobacteria</taxon>
        <taxon>Burkholderiales</taxon>
        <taxon>Oxalobacteraceae</taxon>
        <taxon>Herbaspirillum</taxon>
    </lineage>
</organism>
<dbReference type="SUPFAM" id="SSF56954">
    <property type="entry name" value="Outer membrane efflux proteins (OEP)"/>
    <property type="match status" value="1"/>
</dbReference>
<gene>
    <name evidence="3" type="ORF">J2W50_004425</name>
</gene>
<dbReference type="Proteomes" id="UP001260715">
    <property type="component" value="Unassembled WGS sequence"/>
</dbReference>
<dbReference type="InterPro" id="IPR010131">
    <property type="entry name" value="MdtP/NodT-like"/>
</dbReference>
<dbReference type="PANTHER" id="PTHR30203">
    <property type="entry name" value="OUTER MEMBRANE CATION EFFLUX PROTEIN"/>
    <property type="match status" value="1"/>
</dbReference>
<keyword evidence="2 3" id="KW-0449">Lipoprotein</keyword>
<dbReference type="Gene3D" id="2.20.200.10">
    <property type="entry name" value="Outer membrane efflux proteins (OEP)"/>
    <property type="match status" value="1"/>
</dbReference>
<name>A0ABU1PJU9_9BURK</name>
<keyword evidence="2" id="KW-0472">Membrane</keyword>
<keyword evidence="4" id="KW-1185">Reference proteome</keyword>
<dbReference type="Pfam" id="PF02321">
    <property type="entry name" value="OEP"/>
    <property type="match status" value="2"/>
</dbReference>
<keyword evidence="2" id="KW-0732">Signal</keyword>
<dbReference type="InterPro" id="IPR003423">
    <property type="entry name" value="OMP_efflux"/>
</dbReference>
<proteinExistence type="inferred from homology"/>
<evidence type="ECO:0000256" key="2">
    <source>
        <dbReference type="RuleBase" id="RU362097"/>
    </source>
</evidence>
<evidence type="ECO:0000256" key="1">
    <source>
        <dbReference type="ARBA" id="ARBA00007613"/>
    </source>
</evidence>
<comment type="similarity">
    <text evidence="1 2">Belongs to the outer membrane factor (OMF) (TC 1.B.17) family.</text>
</comment>
<keyword evidence="2" id="KW-0812">Transmembrane</keyword>
<evidence type="ECO:0000313" key="3">
    <source>
        <dbReference type="EMBL" id="MDR6586201.1"/>
    </source>
</evidence>
<accession>A0ABU1PJU9</accession>
<evidence type="ECO:0000313" key="4">
    <source>
        <dbReference type="Proteomes" id="UP001260715"/>
    </source>
</evidence>
<protein>
    <submittedName>
        <fullName evidence="3">NodT family efflux transporter outer membrane factor (OMF) lipoprotein</fullName>
    </submittedName>
</protein>
<keyword evidence="2" id="KW-1134">Transmembrane beta strand</keyword>
<comment type="caution">
    <text evidence="3">The sequence shown here is derived from an EMBL/GenBank/DDBJ whole genome shotgun (WGS) entry which is preliminary data.</text>
</comment>